<dbReference type="Proteomes" id="UP000002748">
    <property type="component" value="Unassembled WGS sequence"/>
</dbReference>
<organism evidence="1 2">
    <name type="scientific">Trichosporon asahii var. asahii (strain ATCC 90039 / CBS 2479 / JCM 2466 / KCTC 7840 / NBRC 103889/ NCYC 2677 / UAMH 7654)</name>
    <name type="common">Yeast</name>
    <dbReference type="NCBI Taxonomy" id="1186058"/>
    <lineage>
        <taxon>Eukaryota</taxon>
        <taxon>Fungi</taxon>
        <taxon>Dikarya</taxon>
        <taxon>Basidiomycota</taxon>
        <taxon>Agaricomycotina</taxon>
        <taxon>Tremellomycetes</taxon>
        <taxon>Trichosporonales</taxon>
        <taxon>Trichosporonaceae</taxon>
        <taxon>Trichosporon</taxon>
    </lineage>
</organism>
<accession>J6EY68</accession>
<name>J6EY68_TRIAS</name>
<dbReference type="VEuPathDB" id="FungiDB:A1Q1_03362"/>
<dbReference type="AlphaFoldDB" id="J6EY68"/>
<protein>
    <submittedName>
        <fullName evidence="1">Uncharacterized protein</fullName>
    </submittedName>
</protein>
<dbReference type="EMBL" id="ALBS01000229">
    <property type="protein sequence ID" value="EJT47787.1"/>
    <property type="molecule type" value="Genomic_DNA"/>
</dbReference>
<comment type="caution">
    <text evidence="1">The sequence shown here is derived from an EMBL/GenBank/DDBJ whole genome shotgun (WGS) entry which is preliminary data.</text>
</comment>
<evidence type="ECO:0000313" key="1">
    <source>
        <dbReference type="EMBL" id="EJT47787.1"/>
    </source>
</evidence>
<reference evidence="1 2" key="1">
    <citation type="journal article" date="2012" name="Eukaryot. Cell">
        <title>Draft genome sequence of CBS 2479, the standard type strain of Trichosporon asahii.</title>
        <authorList>
            <person name="Yang R.Y."/>
            <person name="Li H.T."/>
            <person name="Zhu H."/>
            <person name="Zhou G.P."/>
            <person name="Wang M."/>
            <person name="Wang L."/>
        </authorList>
    </citation>
    <scope>NUCLEOTIDE SEQUENCE [LARGE SCALE GENOMIC DNA]</scope>
    <source>
        <strain evidence="2">ATCC 90039 / CBS 2479 / JCM 2466 / KCTC 7840 / NCYC 2677 / UAMH 7654</strain>
    </source>
</reference>
<evidence type="ECO:0000313" key="2">
    <source>
        <dbReference type="Proteomes" id="UP000002748"/>
    </source>
</evidence>
<dbReference type="RefSeq" id="XP_014178669.1">
    <property type="nucleotide sequence ID" value="XM_014323194.1"/>
</dbReference>
<gene>
    <name evidence="1" type="ORF">A1Q1_03362</name>
</gene>
<dbReference type="GeneID" id="25986875"/>
<dbReference type="HOGENOM" id="CLU_2672866_0_0_1"/>
<sequence>MACASVHLAALRWAGKRRLLVRHGDRRTGVATELALDARKAITGYQLPSAGLGKHAMLPHLANEFGETSDKAAVA</sequence>
<dbReference type="KEGG" id="tasa:A1Q1_03362"/>
<proteinExistence type="predicted"/>